<evidence type="ECO:0000256" key="2">
    <source>
        <dbReference type="ARBA" id="ARBA00022737"/>
    </source>
</evidence>
<feature type="compositionally biased region" description="Polar residues" evidence="4">
    <location>
        <begin position="43"/>
        <end position="59"/>
    </location>
</feature>
<dbReference type="PANTHER" id="PTHR47933">
    <property type="entry name" value="PENTATRICOPEPTIDE REPEAT-CONTAINING PROTEIN 1, MITOCHONDRIAL"/>
    <property type="match status" value="1"/>
</dbReference>
<dbReference type="InterPro" id="IPR011990">
    <property type="entry name" value="TPR-like_helical_dom_sf"/>
</dbReference>
<evidence type="ECO:0000256" key="3">
    <source>
        <dbReference type="PROSITE-ProRule" id="PRU00708"/>
    </source>
</evidence>
<comment type="similarity">
    <text evidence="1">Belongs to the PPR family. P subfamily.</text>
</comment>
<keyword evidence="5" id="KW-0732">Signal</keyword>
<name>A0AAV0QHD6_9ROSI</name>
<comment type="caution">
    <text evidence="6">The sequence shown here is derived from an EMBL/GenBank/DDBJ whole genome shotgun (WGS) entry which is preliminary data.</text>
</comment>
<evidence type="ECO:0008006" key="8">
    <source>
        <dbReference type="Google" id="ProtNLM"/>
    </source>
</evidence>
<feature type="chain" id="PRO_5043639714" description="Pentatricopeptide repeat-containing protein" evidence="5">
    <location>
        <begin position="22"/>
        <end position="307"/>
    </location>
</feature>
<feature type="region of interest" description="Disordered" evidence="4">
    <location>
        <begin position="26"/>
        <end position="70"/>
    </location>
</feature>
<feature type="repeat" description="PPR" evidence="3">
    <location>
        <begin position="238"/>
        <end position="272"/>
    </location>
</feature>
<accession>A0AAV0QHD6</accession>
<dbReference type="GO" id="GO:0003729">
    <property type="term" value="F:mRNA binding"/>
    <property type="evidence" value="ECO:0007669"/>
    <property type="project" value="TreeGrafter"/>
</dbReference>
<dbReference type="EMBL" id="CAMGYJ010000009">
    <property type="protein sequence ID" value="CAI0544575.1"/>
    <property type="molecule type" value="Genomic_DNA"/>
</dbReference>
<gene>
    <name evidence="6" type="ORF">LITE_LOCUS43223</name>
</gene>
<proteinExistence type="inferred from homology"/>
<keyword evidence="7" id="KW-1185">Reference proteome</keyword>
<organism evidence="6 7">
    <name type="scientific">Linum tenue</name>
    <dbReference type="NCBI Taxonomy" id="586396"/>
    <lineage>
        <taxon>Eukaryota</taxon>
        <taxon>Viridiplantae</taxon>
        <taxon>Streptophyta</taxon>
        <taxon>Embryophyta</taxon>
        <taxon>Tracheophyta</taxon>
        <taxon>Spermatophyta</taxon>
        <taxon>Magnoliopsida</taxon>
        <taxon>eudicotyledons</taxon>
        <taxon>Gunneridae</taxon>
        <taxon>Pentapetalae</taxon>
        <taxon>rosids</taxon>
        <taxon>fabids</taxon>
        <taxon>Malpighiales</taxon>
        <taxon>Linaceae</taxon>
        <taxon>Linum</taxon>
    </lineage>
</organism>
<protein>
    <recommendedName>
        <fullName evidence="8">Pentatricopeptide repeat-containing protein</fullName>
    </recommendedName>
</protein>
<reference evidence="6" key="1">
    <citation type="submission" date="2022-08" db="EMBL/GenBank/DDBJ databases">
        <authorList>
            <person name="Gutierrez-Valencia J."/>
        </authorList>
    </citation>
    <scope>NUCLEOTIDE SEQUENCE</scope>
</reference>
<evidence type="ECO:0000256" key="1">
    <source>
        <dbReference type="ARBA" id="ARBA00007626"/>
    </source>
</evidence>
<evidence type="ECO:0000256" key="4">
    <source>
        <dbReference type="SAM" id="MobiDB-lite"/>
    </source>
</evidence>
<evidence type="ECO:0000313" key="7">
    <source>
        <dbReference type="Proteomes" id="UP001154282"/>
    </source>
</evidence>
<keyword evidence="2" id="KW-0677">Repeat</keyword>
<dbReference type="InterPro" id="IPR051240">
    <property type="entry name" value="Mito_RNA-Proc/Resp"/>
</dbReference>
<dbReference type="NCBIfam" id="TIGR00756">
    <property type="entry name" value="PPR"/>
    <property type="match status" value="3"/>
</dbReference>
<feature type="signal peptide" evidence="5">
    <location>
        <begin position="1"/>
        <end position="21"/>
    </location>
</feature>
<dbReference type="Proteomes" id="UP001154282">
    <property type="component" value="Unassembled WGS sequence"/>
</dbReference>
<sequence length="307" mass="33735">MAMGIWSASSLVSALILRSISRNPRSLCSQAEPPTKPVLDSDSPPQNLYSSSDVPNETSPEPHLPEIAIPGCKDSVSTQADVISSLLSRRNDPDSALQYFKWAERRRGLVRSIDSMCILLHILTKEPRTRRQAQYLLNQFASGDSGPTPCTVVDHLVQCPESFSLERDSLVFDYLLNSYVRAGRLDGAVDCLNSMVGHGVFPSVPFVNIVLSELVKSGMIREAHNAYYKMVANGMEGDGVTVKVMMRGCLKEGRDVEAMEFFVKAKEKGIGLDAVAYSICIQAVCRKPDVKLACELLSEMKTRMGSI</sequence>
<dbReference type="PANTHER" id="PTHR47933:SF11">
    <property type="entry name" value="PENTATRICOPEPTIDE REPEAT-CONTAINING PROTEIN 2"/>
    <property type="match status" value="1"/>
</dbReference>
<dbReference type="PROSITE" id="PS51375">
    <property type="entry name" value="PPR"/>
    <property type="match status" value="2"/>
</dbReference>
<feature type="repeat" description="PPR" evidence="3">
    <location>
        <begin position="168"/>
        <end position="202"/>
    </location>
</feature>
<dbReference type="Pfam" id="PF01535">
    <property type="entry name" value="PPR"/>
    <property type="match status" value="4"/>
</dbReference>
<dbReference type="Gene3D" id="1.25.40.10">
    <property type="entry name" value="Tetratricopeptide repeat domain"/>
    <property type="match status" value="2"/>
</dbReference>
<dbReference type="InterPro" id="IPR002885">
    <property type="entry name" value="PPR_rpt"/>
</dbReference>
<dbReference type="AlphaFoldDB" id="A0AAV0QHD6"/>
<evidence type="ECO:0000256" key="5">
    <source>
        <dbReference type="SAM" id="SignalP"/>
    </source>
</evidence>
<evidence type="ECO:0000313" key="6">
    <source>
        <dbReference type="EMBL" id="CAI0544575.1"/>
    </source>
</evidence>